<name>A0A1S0TXX3_LOALO</name>
<accession>A0A1S0TXX3</accession>
<dbReference type="KEGG" id="loa:LOAG_06670"/>
<dbReference type="AlphaFoldDB" id="A0A1S0TXX3"/>
<dbReference type="OrthoDB" id="5836423at2759"/>
<dbReference type="RefSeq" id="XP_003142254.1">
    <property type="nucleotide sequence ID" value="XM_003142206.1"/>
</dbReference>
<dbReference type="InParanoid" id="A0A1S0TXX3"/>
<dbReference type="GeneID" id="9944086"/>
<organism evidence="1">
    <name type="scientific">Loa loa</name>
    <name type="common">Eye worm</name>
    <name type="synonym">Filaria loa</name>
    <dbReference type="NCBI Taxonomy" id="7209"/>
    <lineage>
        <taxon>Eukaryota</taxon>
        <taxon>Metazoa</taxon>
        <taxon>Ecdysozoa</taxon>
        <taxon>Nematoda</taxon>
        <taxon>Chromadorea</taxon>
        <taxon>Rhabditida</taxon>
        <taxon>Spirurina</taxon>
        <taxon>Spiruromorpha</taxon>
        <taxon>Filarioidea</taxon>
        <taxon>Onchocercidae</taxon>
        <taxon>Loa</taxon>
    </lineage>
</organism>
<dbReference type="EMBL" id="JH712506">
    <property type="protein sequence ID" value="EFO21814.1"/>
    <property type="molecule type" value="Genomic_DNA"/>
</dbReference>
<sequence length="144" mass="16546">MLIASVLFCYIPYRRLAIIKEKLENISGTHVRYVNLIKHLLNMTNCKQISWSTWDQCTAKQQNITRQRELSFADCQLIYENISCDCSDNLIENIQEIDENSYVRYGCIPGSNQQLAMLSINATIVNVSIKNLSGIIFEPCIINH</sequence>
<gene>
    <name evidence="1" type="ORF">LOAG_06670</name>
</gene>
<protein>
    <submittedName>
        <fullName evidence="1">Uncharacterized protein</fullName>
    </submittedName>
</protein>
<dbReference type="OMA" id="QISWSTW"/>
<evidence type="ECO:0000313" key="1">
    <source>
        <dbReference type="EMBL" id="EFO21814.1"/>
    </source>
</evidence>
<dbReference type="CTD" id="9944086"/>
<reference evidence="1" key="1">
    <citation type="submission" date="2012-04" db="EMBL/GenBank/DDBJ databases">
        <title>The Genome Sequence of Loa loa.</title>
        <authorList>
            <consortium name="The Broad Institute Genome Sequencing Platform"/>
            <consortium name="Broad Institute Genome Sequencing Center for Infectious Disease"/>
            <person name="Nutman T.B."/>
            <person name="Fink D.L."/>
            <person name="Russ C."/>
            <person name="Young S."/>
            <person name="Zeng Q."/>
            <person name="Gargeya S."/>
            <person name="Alvarado L."/>
            <person name="Berlin A."/>
            <person name="Chapman S.B."/>
            <person name="Chen Z."/>
            <person name="Freedman E."/>
            <person name="Gellesch M."/>
            <person name="Goldberg J."/>
            <person name="Griggs A."/>
            <person name="Gujja S."/>
            <person name="Heilman E.R."/>
            <person name="Heiman D."/>
            <person name="Howarth C."/>
            <person name="Mehta T."/>
            <person name="Neiman D."/>
            <person name="Pearson M."/>
            <person name="Roberts A."/>
            <person name="Saif S."/>
            <person name="Shea T."/>
            <person name="Shenoy N."/>
            <person name="Sisk P."/>
            <person name="Stolte C."/>
            <person name="Sykes S."/>
            <person name="White J."/>
            <person name="Yandava C."/>
            <person name="Haas B."/>
            <person name="Henn M.R."/>
            <person name="Nusbaum C."/>
            <person name="Birren B."/>
        </authorList>
    </citation>
    <scope>NUCLEOTIDE SEQUENCE [LARGE SCALE GENOMIC DNA]</scope>
</reference>
<proteinExistence type="predicted"/>